<evidence type="ECO:0000256" key="8">
    <source>
        <dbReference type="ARBA" id="ARBA00023136"/>
    </source>
</evidence>
<comment type="caution">
    <text evidence="12">The sequence shown here is derived from an EMBL/GenBank/DDBJ whole genome shotgun (WGS) entry which is preliminary data.</text>
</comment>
<dbReference type="Proteomes" id="UP001221816">
    <property type="component" value="Unassembled WGS sequence"/>
</dbReference>
<dbReference type="PANTHER" id="PTHR33121">
    <property type="entry name" value="CYCLIC DI-GMP PHOSPHODIESTERASE PDEF"/>
    <property type="match status" value="1"/>
</dbReference>
<evidence type="ECO:0000313" key="12">
    <source>
        <dbReference type="EMBL" id="MDC0691573.1"/>
    </source>
</evidence>
<evidence type="ECO:0000256" key="5">
    <source>
        <dbReference type="ARBA" id="ARBA00022692"/>
    </source>
</evidence>
<evidence type="ECO:0000256" key="9">
    <source>
        <dbReference type="ARBA" id="ARBA00034290"/>
    </source>
</evidence>
<dbReference type="Pfam" id="PF00563">
    <property type="entry name" value="EAL"/>
    <property type="match status" value="1"/>
</dbReference>
<evidence type="ECO:0000313" key="13">
    <source>
        <dbReference type="Proteomes" id="UP001221816"/>
    </source>
</evidence>
<evidence type="ECO:0000256" key="3">
    <source>
        <dbReference type="ARBA" id="ARBA00022475"/>
    </source>
</evidence>
<feature type="transmembrane region" description="Helical" evidence="10">
    <location>
        <begin position="7"/>
        <end position="29"/>
    </location>
</feature>
<keyword evidence="3" id="KW-1003">Cell membrane</keyword>
<proteinExistence type="predicted"/>
<gene>
    <name evidence="12" type="ORF">PIK62_02740</name>
</gene>
<evidence type="ECO:0000256" key="2">
    <source>
        <dbReference type="ARBA" id="ARBA00012282"/>
    </source>
</evidence>
<keyword evidence="6" id="KW-0378">Hydrolase</keyword>
<accession>A0ABT5CLG9</accession>
<organism evidence="12 13">
    <name type="scientific">Klebsiella pasteurii</name>
    <dbReference type="NCBI Taxonomy" id="2587529"/>
    <lineage>
        <taxon>Bacteria</taxon>
        <taxon>Pseudomonadati</taxon>
        <taxon>Pseudomonadota</taxon>
        <taxon>Gammaproteobacteria</taxon>
        <taxon>Enterobacterales</taxon>
        <taxon>Enterobacteriaceae</taxon>
        <taxon>Klebsiella/Raoultella group</taxon>
        <taxon>Klebsiella</taxon>
    </lineage>
</organism>
<dbReference type="PROSITE" id="PS50883">
    <property type="entry name" value="EAL"/>
    <property type="match status" value="1"/>
</dbReference>
<evidence type="ECO:0000259" key="11">
    <source>
        <dbReference type="PROSITE" id="PS50883"/>
    </source>
</evidence>
<evidence type="ECO:0000256" key="10">
    <source>
        <dbReference type="SAM" id="Phobius"/>
    </source>
</evidence>
<dbReference type="InterPro" id="IPR050706">
    <property type="entry name" value="Cyclic-di-GMP_PDE-like"/>
</dbReference>
<protein>
    <recommendedName>
        <fullName evidence="2">cyclic-guanylate-specific phosphodiesterase</fullName>
        <ecNumber evidence="2">3.1.4.52</ecNumber>
    </recommendedName>
</protein>
<evidence type="ECO:0000256" key="4">
    <source>
        <dbReference type="ARBA" id="ARBA00022636"/>
    </source>
</evidence>
<dbReference type="PANTHER" id="PTHR33121:SF81">
    <property type="entry name" value="CYCLIC DI-GMP PHOSPHODIESTERASE PDEB-RELATED"/>
    <property type="match status" value="1"/>
</dbReference>
<evidence type="ECO:0000256" key="1">
    <source>
        <dbReference type="ARBA" id="ARBA00004651"/>
    </source>
</evidence>
<dbReference type="SMART" id="SM00052">
    <property type="entry name" value="EAL"/>
    <property type="match status" value="1"/>
</dbReference>
<dbReference type="InterPro" id="IPR001633">
    <property type="entry name" value="EAL_dom"/>
</dbReference>
<dbReference type="Pfam" id="PF12792">
    <property type="entry name" value="CSS-motif"/>
    <property type="match status" value="1"/>
</dbReference>
<keyword evidence="5 10" id="KW-0812">Transmembrane</keyword>
<dbReference type="EMBL" id="JAQNDI010000001">
    <property type="protein sequence ID" value="MDC0691573.1"/>
    <property type="molecule type" value="Genomic_DNA"/>
</dbReference>
<dbReference type="Gene3D" id="3.20.20.450">
    <property type="entry name" value="EAL domain"/>
    <property type="match status" value="1"/>
</dbReference>
<keyword evidence="8 10" id="KW-0472">Membrane</keyword>
<dbReference type="RefSeq" id="WP_272026538.1">
    <property type="nucleotide sequence ID" value="NZ_JAQNDH010000001.1"/>
</dbReference>
<reference evidence="12 13" key="1">
    <citation type="submission" date="2023-01" db="EMBL/GenBank/DDBJ databases">
        <authorList>
            <person name="Dale J."/>
        </authorList>
    </citation>
    <scope>NUCLEOTIDE SEQUENCE [LARGE SCALE GENOMIC DNA]</scope>
    <source>
        <strain evidence="12 13">2022EL-01098</strain>
    </source>
</reference>
<evidence type="ECO:0000256" key="6">
    <source>
        <dbReference type="ARBA" id="ARBA00022801"/>
    </source>
</evidence>
<sequence>MTTRHQVSLVTGVLILAIILPVALSIWLATQQAKEQFYSELDNFSVRVLARVQQVADQAREALKEADAHTATTCSPEHLLTMRRIAYTHRYIQEVLWLREGIPQCSSLEEHQVSATFPTPDHLTADGYRTWLTSVSDLGLKHKMTAMGSEHHVVMIDPVSFIDVIPLGHEEIHTLLFGTKRDQIIISSKPLNADVWEKIKHQNAETLTLNSTVYRLHRIPELGLAIVTWSSTLPLQNKLHQQLMLWLPIGLFTSLLASFLLLRLLRRLRSPRNGMLDALNSHAIQVYYQPIISLQSGKIVGAEALARWRQPDGSFLSPDIFIPLAEQTGLITRLTEDIVRKIFADLGNWLRRRPEIHISINLSVDDLRSPKLPLLLQEQLQLWGISAQQIILEITERGFVDPQTTLPVIAGYRQAGHRISIDDFGTGYSSLSYLQKLDVDTLKIDKSFVDTLEYELLTPHIIEMAKALNLATVAEGVETESQRDWLRMHGVQYAQGWLYSKALPKETFILWAENNLKADSAPYGIAHV</sequence>
<keyword evidence="7 10" id="KW-1133">Transmembrane helix</keyword>
<name>A0ABT5CLG9_9ENTR</name>
<dbReference type="InterPro" id="IPR024744">
    <property type="entry name" value="CSS-motif_dom"/>
</dbReference>
<feature type="domain" description="EAL" evidence="11">
    <location>
        <begin position="268"/>
        <end position="516"/>
    </location>
</feature>
<evidence type="ECO:0000256" key="7">
    <source>
        <dbReference type="ARBA" id="ARBA00022989"/>
    </source>
</evidence>
<keyword evidence="13" id="KW-1185">Reference proteome</keyword>
<comment type="catalytic activity">
    <reaction evidence="9">
        <text>3',3'-c-di-GMP + H2O = 5'-phosphoguanylyl(3'-&gt;5')guanosine + H(+)</text>
        <dbReference type="Rhea" id="RHEA:24902"/>
        <dbReference type="ChEBI" id="CHEBI:15377"/>
        <dbReference type="ChEBI" id="CHEBI:15378"/>
        <dbReference type="ChEBI" id="CHEBI:58754"/>
        <dbReference type="ChEBI" id="CHEBI:58805"/>
        <dbReference type="EC" id="3.1.4.52"/>
    </reaction>
</comment>
<dbReference type="EC" id="3.1.4.52" evidence="2"/>
<dbReference type="SUPFAM" id="SSF141868">
    <property type="entry name" value="EAL domain-like"/>
    <property type="match status" value="1"/>
</dbReference>
<comment type="subcellular location">
    <subcellularLocation>
        <location evidence="1">Cell membrane</location>
        <topology evidence="1">Multi-pass membrane protein</topology>
    </subcellularLocation>
</comment>
<keyword evidence="4" id="KW-0973">c-di-GMP</keyword>
<dbReference type="CDD" id="cd01948">
    <property type="entry name" value="EAL"/>
    <property type="match status" value="1"/>
</dbReference>
<dbReference type="InterPro" id="IPR035919">
    <property type="entry name" value="EAL_sf"/>
</dbReference>
<feature type="transmembrane region" description="Helical" evidence="10">
    <location>
        <begin position="243"/>
        <end position="265"/>
    </location>
</feature>